<feature type="region of interest" description="Disordered" evidence="1">
    <location>
        <begin position="547"/>
        <end position="569"/>
    </location>
</feature>
<protein>
    <submittedName>
        <fullName evidence="2">Uncharacterized protein</fullName>
    </submittedName>
</protein>
<sequence>MAASCPFSHSTGDPPCAYCHRSSYGRYDTTTTRASGGYVMPRRPMTATNPDLGYRYPSHTSPTPAGSITRYDQPTTSRVPNYGYTYPPPGGTASIDQGTEVGAYLGFENLWEDLSRGIKHVFSAEQGSGRNLTGASARVFAVHNAVRIILSGRSGPIEATETPQKLLHELTESYLIQKVSELFPPSDQFLLESARRISQLPLFSSALERREERYSVQVSGENIRSTLGRLQEYNTWSQGQTASAAAIIILSPLTLTIVYRPIRSGHLDAIFIIFDPQPNPSTGTTAASLICFSSADTVIGYLLERFYISPTIFASSSPSEVRQSTHFTVTYFTVNPQTAVDDPQQNIYEANLEVLALQSELSLKEQLKVEAETEYLNRCSNQAKEILTLRRQKEELTSALSTLQSRYDKLVNFNENDHQREKQSRTAAKVSGDWWAQEENDVQHRPWEETKRYERENISTDASHDSQVHELTEALNCHRLRGVAAAIPRSGRYSDPVIRTLPARPKQLPTITKHASPEIIHSSSVSILETPSSTSFSSEDFYRDVGRYKQSTEKDNSDEKPERHDTYDI</sequence>
<feature type="region of interest" description="Disordered" evidence="1">
    <location>
        <begin position="35"/>
        <end position="76"/>
    </location>
</feature>
<proteinExistence type="predicted"/>
<dbReference type="EMBL" id="KV428266">
    <property type="protein sequence ID" value="KZT33108.1"/>
    <property type="molecule type" value="Genomic_DNA"/>
</dbReference>
<accession>A0A165YCU6</accession>
<name>A0A165YCU6_9AGAM</name>
<organism evidence="2 3">
    <name type="scientific">Sistotremastrum suecicum HHB10207 ss-3</name>
    <dbReference type="NCBI Taxonomy" id="1314776"/>
    <lineage>
        <taxon>Eukaryota</taxon>
        <taxon>Fungi</taxon>
        <taxon>Dikarya</taxon>
        <taxon>Basidiomycota</taxon>
        <taxon>Agaricomycotina</taxon>
        <taxon>Agaricomycetes</taxon>
        <taxon>Sistotremastrales</taxon>
        <taxon>Sistotremastraceae</taxon>
        <taxon>Sistotremastrum</taxon>
    </lineage>
</organism>
<evidence type="ECO:0000313" key="2">
    <source>
        <dbReference type="EMBL" id="KZT33108.1"/>
    </source>
</evidence>
<evidence type="ECO:0000256" key="1">
    <source>
        <dbReference type="SAM" id="MobiDB-lite"/>
    </source>
</evidence>
<dbReference type="Proteomes" id="UP000076798">
    <property type="component" value="Unassembled WGS sequence"/>
</dbReference>
<evidence type="ECO:0000313" key="3">
    <source>
        <dbReference type="Proteomes" id="UP000076798"/>
    </source>
</evidence>
<dbReference type="AlphaFoldDB" id="A0A165YCU6"/>
<reference evidence="2 3" key="1">
    <citation type="journal article" date="2016" name="Mol. Biol. Evol.">
        <title>Comparative Genomics of Early-Diverging Mushroom-Forming Fungi Provides Insights into the Origins of Lignocellulose Decay Capabilities.</title>
        <authorList>
            <person name="Nagy L.G."/>
            <person name="Riley R."/>
            <person name="Tritt A."/>
            <person name="Adam C."/>
            <person name="Daum C."/>
            <person name="Floudas D."/>
            <person name="Sun H."/>
            <person name="Yadav J.S."/>
            <person name="Pangilinan J."/>
            <person name="Larsson K.H."/>
            <person name="Matsuura K."/>
            <person name="Barry K."/>
            <person name="Labutti K."/>
            <person name="Kuo R."/>
            <person name="Ohm R.A."/>
            <person name="Bhattacharya S.S."/>
            <person name="Shirouzu T."/>
            <person name="Yoshinaga Y."/>
            <person name="Martin F.M."/>
            <person name="Grigoriev I.V."/>
            <person name="Hibbett D.S."/>
        </authorList>
    </citation>
    <scope>NUCLEOTIDE SEQUENCE [LARGE SCALE GENOMIC DNA]</scope>
    <source>
        <strain evidence="2 3">HHB10207 ss-3</strain>
    </source>
</reference>
<feature type="compositionally biased region" description="Polar residues" evidence="1">
    <location>
        <begin position="58"/>
        <end position="76"/>
    </location>
</feature>
<gene>
    <name evidence="2" type="ORF">SISSUDRAFT_1132746</name>
</gene>
<keyword evidence="3" id="KW-1185">Reference proteome</keyword>